<evidence type="ECO:0000313" key="2">
    <source>
        <dbReference type="Proteomes" id="UP000001996"/>
    </source>
</evidence>
<dbReference type="KEGG" id="lel:PVL30_002572"/>
<evidence type="ECO:0000313" key="1">
    <source>
        <dbReference type="EMBL" id="EDK44901.1"/>
    </source>
</evidence>
<dbReference type="STRING" id="379508.A5E0E3"/>
<reference evidence="1 2" key="1">
    <citation type="journal article" date="2009" name="Nature">
        <title>Evolution of pathogenicity and sexual reproduction in eight Candida genomes.</title>
        <authorList>
            <person name="Butler G."/>
            <person name="Rasmussen M.D."/>
            <person name="Lin M.F."/>
            <person name="Santos M.A."/>
            <person name="Sakthikumar S."/>
            <person name="Munro C.A."/>
            <person name="Rheinbay E."/>
            <person name="Grabherr M."/>
            <person name="Forche A."/>
            <person name="Reedy J.L."/>
            <person name="Agrafioti I."/>
            <person name="Arnaud M.B."/>
            <person name="Bates S."/>
            <person name="Brown A.J."/>
            <person name="Brunke S."/>
            <person name="Costanzo M.C."/>
            <person name="Fitzpatrick D.A."/>
            <person name="de Groot P.W."/>
            <person name="Harris D."/>
            <person name="Hoyer L.L."/>
            <person name="Hube B."/>
            <person name="Klis F.M."/>
            <person name="Kodira C."/>
            <person name="Lennard N."/>
            <person name="Logue M.E."/>
            <person name="Martin R."/>
            <person name="Neiman A.M."/>
            <person name="Nikolaou E."/>
            <person name="Quail M.A."/>
            <person name="Quinn J."/>
            <person name="Santos M.C."/>
            <person name="Schmitzberger F.F."/>
            <person name="Sherlock G."/>
            <person name="Shah P."/>
            <person name="Silverstein K.A."/>
            <person name="Skrzypek M.S."/>
            <person name="Soll D."/>
            <person name="Staggs R."/>
            <person name="Stansfield I."/>
            <person name="Stumpf M.P."/>
            <person name="Sudbery P.E."/>
            <person name="Srikantha T."/>
            <person name="Zeng Q."/>
            <person name="Berman J."/>
            <person name="Berriman M."/>
            <person name="Heitman J."/>
            <person name="Gow N.A."/>
            <person name="Lorenz M.C."/>
            <person name="Birren B.W."/>
            <person name="Kellis M."/>
            <person name="Cuomo C.A."/>
        </authorList>
    </citation>
    <scope>NUCLEOTIDE SEQUENCE [LARGE SCALE GENOMIC DNA]</scope>
    <source>
        <strain evidence="2">ATCC 11503 / BCRC 21390 / CBS 2605 / JCM 1781 / NBRC 1676 / NRRL YB-4239</strain>
    </source>
</reference>
<dbReference type="OrthoDB" id="4092725at2759"/>
<organism evidence="1 2">
    <name type="scientific">Lodderomyces elongisporus (strain ATCC 11503 / CBS 2605 / JCM 1781 / NBRC 1676 / NRRL YB-4239)</name>
    <name type="common">Yeast</name>
    <name type="synonym">Saccharomyces elongisporus</name>
    <dbReference type="NCBI Taxonomy" id="379508"/>
    <lineage>
        <taxon>Eukaryota</taxon>
        <taxon>Fungi</taxon>
        <taxon>Dikarya</taxon>
        <taxon>Ascomycota</taxon>
        <taxon>Saccharomycotina</taxon>
        <taxon>Pichiomycetes</taxon>
        <taxon>Debaryomycetaceae</taxon>
        <taxon>Candida/Lodderomyces clade</taxon>
        <taxon>Lodderomyces</taxon>
    </lineage>
</organism>
<dbReference type="Proteomes" id="UP000001996">
    <property type="component" value="Unassembled WGS sequence"/>
</dbReference>
<keyword evidence="2" id="KW-1185">Reference proteome</keyword>
<accession>A5E0E3</accession>
<dbReference type="GeneID" id="5232309"/>
<dbReference type="eggNOG" id="ENOG502T02G">
    <property type="taxonomic scope" value="Eukaryota"/>
</dbReference>
<dbReference type="AlphaFoldDB" id="A5E0E3"/>
<dbReference type="EMBL" id="CH981527">
    <property type="protein sequence ID" value="EDK44901.1"/>
    <property type="molecule type" value="Genomic_DNA"/>
</dbReference>
<dbReference type="HOGENOM" id="CLU_863728_0_0_1"/>
<gene>
    <name evidence="1" type="ORF">LELG_03080</name>
</gene>
<dbReference type="OMA" id="HQTNEIE"/>
<protein>
    <submittedName>
        <fullName evidence="1">Uncharacterized protein</fullName>
    </submittedName>
</protein>
<sequence>MSKFFTFSSRLLVVVFALCLPWIWMLSPLGRFRDWGMTSCFQLPTLHSAALVIPVSLTFVREQFRFPDLVNATQWQIDREIKQLTDELFKVILVDNLDGSAGKEEYNLNLELSRDDSLGMSSTSYEATTYYSLHAVYSSDLPFLITQTILSYLLSGDIELLRMRVDKIVPSEMNITLSTGSPYGNERIKEIVTLFDEYANHTRPLTKLSYKCNYNYASLLEKEIQLELSNGVMETLSIESSSTNEVQRLLEEQLVLPSKPQNNLLLRVRAASRRQEMLRLG</sequence>
<name>A5E0E3_LODEL</name>
<dbReference type="InParanoid" id="A5E0E3"/>
<proteinExistence type="predicted"/>
<dbReference type="VEuPathDB" id="FungiDB:LELG_03080"/>